<dbReference type="EMBL" id="JACEGD010000019">
    <property type="protein sequence ID" value="MBH5388830.1"/>
    <property type="molecule type" value="Genomic_DNA"/>
</dbReference>
<proteinExistence type="predicted"/>
<evidence type="ECO:0000313" key="1">
    <source>
        <dbReference type="EMBL" id="MBH5388830.1"/>
    </source>
</evidence>
<name>A0ABS0P701_9BRAD</name>
<evidence type="ECO:0000313" key="2">
    <source>
        <dbReference type="Proteomes" id="UP001194539"/>
    </source>
</evidence>
<protein>
    <submittedName>
        <fullName evidence="1">Uncharacterized protein</fullName>
    </submittedName>
</protein>
<organism evidence="1 2">
    <name type="scientific">Bradyrhizobium diversitatis</name>
    <dbReference type="NCBI Taxonomy" id="2755406"/>
    <lineage>
        <taxon>Bacteria</taxon>
        <taxon>Pseudomonadati</taxon>
        <taxon>Pseudomonadota</taxon>
        <taxon>Alphaproteobacteria</taxon>
        <taxon>Hyphomicrobiales</taxon>
        <taxon>Nitrobacteraceae</taxon>
        <taxon>Bradyrhizobium</taxon>
    </lineage>
</organism>
<reference evidence="1 2" key="1">
    <citation type="submission" date="2020-07" db="EMBL/GenBank/DDBJ databases">
        <title>Bradyrhizobium diversity isolated from nodules of indigenous legumes of Western Australia.</title>
        <authorList>
            <person name="Klepa M.S."/>
        </authorList>
    </citation>
    <scope>NUCLEOTIDE SEQUENCE [LARGE SCALE GENOMIC DNA]</scope>
    <source>
        <strain evidence="1 2">CNPSo 4019</strain>
    </source>
</reference>
<accession>A0ABS0P701</accession>
<comment type="caution">
    <text evidence="1">The sequence shown here is derived from an EMBL/GenBank/DDBJ whole genome shotgun (WGS) entry which is preliminary data.</text>
</comment>
<gene>
    <name evidence="1" type="ORF">H1B27_21415</name>
</gene>
<dbReference type="Proteomes" id="UP001194539">
    <property type="component" value="Unassembled WGS sequence"/>
</dbReference>
<keyword evidence="2" id="KW-1185">Reference proteome</keyword>
<sequence length="107" mass="11637">MIDQSGSGPAADGWRSSVRMMRVRAHLVAQAYDLEKVDDGSRIQLAFSVGMQVISVSQSRPRGGEVARHDVLRMTHLKYDPSVHAFGLQASLLALARHVGDTGPEPE</sequence>